<evidence type="ECO:0000313" key="1">
    <source>
        <dbReference type="EMBL" id="KKK59101.1"/>
    </source>
</evidence>
<dbReference type="AlphaFoldDB" id="A0A0F8ZGG5"/>
<sequence length="88" mass="9586">MGKVYECEGCGACCSISNPFTGLGRCPELTEDNKCAMFDSRPDICRSDKVARSLGLTDEEYCEKAEAVREVLREIVYGPGGMSDVAHN</sequence>
<dbReference type="EMBL" id="LAZR01063645">
    <property type="protein sequence ID" value="KKK59101.1"/>
    <property type="molecule type" value="Genomic_DNA"/>
</dbReference>
<comment type="caution">
    <text evidence="1">The sequence shown here is derived from an EMBL/GenBank/DDBJ whole genome shotgun (WGS) entry which is preliminary data.</text>
</comment>
<accession>A0A0F8ZGG5</accession>
<name>A0A0F8ZGG5_9ZZZZ</name>
<organism evidence="1">
    <name type="scientific">marine sediment metagenome</name>
    <dbReference type="NCBI Taxonomy" id="412755"/>
    <lineage>
        <taxon>unclassified sequences</taxon>
        <taxon>metagenomes</taxon>
        <taxon>ecological metagenomes</taxon>
    </lineage>
</organism>
<protein>
    <recommendedName>
        <fullName evidence="2">Zinc/iron-chelating domain-containing protein</fullName>
    </recommendedName>
</protein>
<evidence type="ECO:0008006" key="2">
    <source>
        <dbReference type="Google" id="ProtNLM"/>
    </source>
</evidence>
<proteinExistence type="predicted"/>
<gene>
    <name evidence="1" type="ORF">LCGC14_3037780</name>
</gene>
<reference evidence="1" key="1">
    <citation type="journal article" date="2015" name="Nature">
        <title>Complex archaea that bridge the gap between prokaryotes and eukaryotes.</title>
        <authorList>
            <person name="Spang A."/>
            <person name="Saw J.H."/>
            <person name="Jorgensen S.L."/>
            <person name="Zaremba-Niedzwiedzka K."/>
            <person name="Martijn J."/>
            <person name="Lind A.E."/>
            <person name="van Eijk R."/>
            <person name="Schleper C."/>
            <person name="Guy L."/>
            <person name="Ettema T.J."/>
        </authorList>
    </citation>
    <scope>NUCLEOTIDE SEQUENCE</scope>
</reference>